<gene>
    <name evidence="1" type="ORF">A3Q24_05555</name>
</gene>
<accession>A0A267M6A7</accession>
<dbReference type="AlphaFoldDB" id="A0A267M6A7"/>
<proteinExistence type="predicted"/>
<sequence>MAIIRSKRDRNFSIIDNALIDNTSLSFKARGLLIYMLSKPDDWKFYTTELAKHSSKEGIAAIKSALIEIENAGYLIRQKKRKNNGKFDGLDWKLVDIPTFLPQVDYPPADKPLADKPSADNRTLLRTNTTKNSLNQELNKDICASKNARQLSDSDLEKEFEKIWKRYPNKKGKTDAFRHYKAWRKKSVKNTPKVMNHKLDLYLEYIKQRHFTPEYILNGSTWFNGRFDDDLHVTDVANTENKQDFDLEQMAAETASQMAKFDDSDLPF</sequence>
<dbReference type="Proteomes" id="UP000216008">
    <property type="component" value="Unassembled WGS sequence"/>
</dbReference>
<evidence type="ECO:0000313" key="1">
    <source>
        <dbReference type="EMBL" id="PAB55149.1"/>
    </source>
</evidence>
<dbReference type="RefSeq" id="WP_095182829.1">
    <property type="nucleotide sequence ID" value="NZ_NIBD01000028.1"/>
</dbReference>
<organism evidence="1 2">
    <name type="scientific">Lactobacillus johnsonii</name>
    <dbReference type="NCBI Taxonomy" id="33959"/>
    <lineage>
        <taxon>Bacteria</taxon>
        <taxon>Bacillati</taxon>
        <taxon>Bacillota</taxon>
        <taxon>Bacilli</taxon>
        <taxon>Lactobacillales</taxon>
        <taxon>Lactobacillaceae</taxon>
        <taxon>Lactobacillus</taxon>
    </lineage>
</organism>
<evidence type="ECO:0000313" key="2">
    <source>
        <dbReference type="Proteomes" id="UP000216008"/>
    </source>
</evidence>
<name>A0A267M6A7_LACJH</name>
<protein>
    <recommendedName>
        <fullName evidence="3">Helix-turn-helix domain-containing protein</fullName>
    </recommendedName>
</protein>
<evidence type="ECO:0008006" key="3">
    <source>
        <dbReference type="Google" id="ProtNLM"/>
    </source>
</evidence>
<dbReference type="EMBL" id="NIBD01000028">
    <property type="protein sequence ID" value="PAB55149.1"/>
    <property type="molecule type" value="Genomic_DNA"/>
</dbReference>
<reference evidence="1 2" key="1">
    <citation type="submission" date="2017-05" db="EMBL/GenBank/DDBJ databases">
        <title>Lactobacillus johnsonii from commercial turkeys.</title>
        <authorList>
            <person name="Johnson T.J."/>
            <person name="Youmans B."/>
        </authorList>
    </citation>
    <scope>NUCLEOTIDE SEQUENCE [LARGE SCALE GENOMIC DNA]</scope>
    <source>
        <strain evidence="1 2">UMNLJ114</strain>
    </source>
</reference>
<comment type="caution">
    <text evidence="1">The sequence shown here is derived from an EMBL/GenBank/DDBJ whole genome shotgun (WGS) entry which is preliminary data.</text>
</comment>